<feature type="region of interest" description="Disordered" evidence="13">
    <location>
        <begin position="326"/>
        <end position="345"/>
    </location>
</feature>
<dbReference type="GO" id="GO:0001508">
    <property type="term" value="P:action potential"/>
    <property type="evidence" value="ECO:0007669"/>
    <property type="project" value="TreeGrafter"/>
</dbReference>
<dbReference type="PANTHER" id="PTHR11537:SF171">
    <property type="entry name" value="POTASSIUM VOLTAGE-GATED CHANNEL SUBFAMILY F MEMBER 1"/>
    <property type="match status" value="1"/>
</dbReference>
<evidence type="ECO:0000256" key="5">
    <source>
        <dbReference type="ARBA" id="ARBA00022692"/>
    </source>
</evidence>
<gene>
    <name evidence="16" type="ORF">JRQ81_009983</name>
</gene>
<keyword evidence="7" id="KW-0851">Voltage-gated channel</keyword>
<evidence type="ECO:0000256" key="7">
    <source>
        <dbReference type="ARBA" id="ARBA00022882"/>
    </source>
</evidence>
<evidence type="ECO:0000259" key="15">
    <source>
        <dbReference type="Pfam" id="PF00520"/>
    </source>
</evidence>
<keyword evidence="8" id="KW-0630">Potassium</keyword>
<dbReference type="InterPro" id="IPR005821">
    <property type="entry name" value="Ion_trans_dom"/>
</dbReference>
<dbReference type="PRINTS" id="PR01491">
    <property type="entry name" value="KVCHANNEL"/>
</dbReference>
<dbReference type="FunFam" id="1.10.287.70:FF:000005">
    <property type="entry name" value="potassium voltage-gated channel subfamily G member 1"/>
    <property type="match status" value="1"/>
</dbReference>
<evidence type="ECO:0000313" key="17">
    <source>
        <dbReference type="Proteomes" id="UP001142489"/>
    </source>
</evidence>
<dbReference type="SUPFAM" id="SSF81324">
    <property type="entry name" value="Voltage-gated potassium channels"/>
    <property type="match status" value="1"/>
</dbReference>
<name>A0A9Q1B6L2_9SAUR</name>
<keyword evidence="9 14" id="KW-1133">Transmembrane helix</keyword>
<evidence type="ECO:0000256" key="2">
    <source>
        <dbReference type="ARBA" id="ARBA00022448"/>
    </source>
</evidence>
<organism evidence="16 17">
    <name type="scientific">Phrynocephalus forsythii</name>
    <dbReference type="NCBI Taxonomy" id="171643"/>
    <lineage>
        <taxon>Eukaryota</taxon>
        <taxon>Metazoa</taxon>
        <taxon>Chordata</taxon>
        <taxon>Craniata</taxon>
        <taxon>Vertebrata</taxon>
        <taxon>Euteleostomi</taxon>
        <taxon>Lepidosauria</taxon>
        <taxon>Squamata</taxon>
        <taxon>Bifurcata</taxon>
        <taxon>Unidentata</taxon>
        <taxon>Episquamata</taxon>
        <taxon>Toxicofera</taxon>
        <taxon>Iguania</taxon>
        <taxon>Acrodonta</taxon>
        <taxon>Agamidae</taxon>
        <taxon>Agaminae</taxon>
        <taxon>Phrynocephalus</taxon>
    </lineage>
</organism>
<evidence type="ECO:0000256" key="4">
    <source>
        <dbReference type="ARBA" id="ARBA00022538"/>
    </source>
</evidence>
<evidence type="ECO:0000256" key="1">
    <source>
        <dbReference type="ARBA" id="ARBA00004651"/>
    </source>
</evidence>
<feature type="transmembrane region" description="Helical" evidence="14">
    <location>
        <begin position="273"/>
        <end position="294"/>
    </location>
</feature>
<dbReference type="FunFam" id="1.20.120.350:FF:000046">
    <property type="entry name" value="Potassium voltage-gated channel subfamily F member 1"/>
    <property type="match status" value="1"/>
</dbReference>
<dbReference type="PANTHER" id="PTHR11537">
    <property type="entry name" value="VOLTAGE-GATED POTASSIUM CHANNEL"/>
    <property type="match status" value="1"/>
</dbReference>
<sequence length="381" mass="43714">MEFWKVDLKFLDDCCKTVLSEKKEELEEIARRVQLILDDLGLDTSLNQWKKCQKYIWKFLEKPESSYPARVIAVVSFLLILISSVVMCVGTIPELQVTDSEGKSSEHPALDKIETACIIWFTLEYILRLISSSNKLHFALSFLNVIDVFAILPFYISLILTHLGARLMELTNVQQAVQALRIMRIARIFKLARHSSGLQTLTYALKRSFKELGLLLMYLAVGIFVFSALGYTVEQSSPDTLFKSIPQSFWWAIITMTTVGYGDIYPKTTLGKINAAVSFLCGVIAIALPIHPIINNFVRYYNKQRVLETAAKHELELMELYAGQKKDRSPREEPACFGGKGKKDPQWSRHLRFSYSDSFVHLLTEGHHHHHHRWNRLQSCK</sequence>
<feature type="transmembrane region" description="Helical" evidence="14">
    <location>
        <begin position="67"/>
        <end position="92"/>
    </location>
</feature>
<evidence type="ECO:0000256" key="9">
    <source>
        <dbReference type="ARBA" id="ARBA00022989"/>
    </source>
</evidence>
<evidence type="ECO:0000256" key="3">
    <source>
        <dbReference type="ARBA" id="ARBA00022475"/>
    </source>
</evidence>
<keyword evidence="4" id="KW-0633">Potassium transport</keyword>
<dbReference type="Pfam" id="PF00520">
    <property type="entry name" value="Ion_trans"/>
    <property type="match status" value="1"/>
</dbReference>
<dbReference type="Proteomes" id="UP001142489">
    <property type="component" value="Unassembled WGS sequence"/>
</dbReference>
<dbReference type="PRINTS" id="PR00169">
    <property type="entry name" value="KCHANNEL"/>
</dbReference>
<keyword evidence="5 14" id="KW-0812">Transmembrane</keyword>
<dbReference type="AlphaFoldDB" id="A0A9Q1B6L2"/>
<dbReference type="InterPro" id="IPR028325">
    <property type="entry name" value="VG_K_chnl"/>
</dbReference>
<protein>
    <recommendedName>
        <fullName evidence="15">Ion transport domain-containing protein</fullName>
    </recommendedName>
</protein>
<keyword evidence="12" id="KW-0407">Ion channel</keyword>
<evidence type="ECO:0000256" key="11">
    <source>
        <dbReference type="ARBA" id="ARBA00023136"/>
    </source>
</evidence>
<dbReference type="GO" id="GO:0008076">
    <property type="term" value="C:voltage-gated potassium channel complex"/>
    <property type="evidence" value="ECO:0007669"/>
    <property type="project" value="InterPro"/>
</dbReference>
<feature type="transmembrane region" description="Helical" evidence="14">
    <location>
        <begin position="136"/>
        <end position="160"/>
    </location>
</feature>
<proteinExistence type="predicted"/>
<keyword evidence="11 14" id="KW-0472">Membrane</keyword>
<dbReference type="GO" id="GO:0005249">
    <property type="term" value="F:voltage-gated potassium channel activity"/>
    <property type="evidence" value="ECO:0007669"/>
    <property type="project" value="InterPro"/>
</dbReference>
<feature type="transmembrane region" description="Helical" evidence="14">
    <location>
        <begin position="212"/>
        <end position="233"/>
    </location>
</feature>
<dbReference type="OrthoDB" id="296522at2759"/>
<keyword evidence="6" id="KW-0631">Potassium channel</keyword>
<dbReference type="PRINTS" id="PR01496">
    <property type="entry name" value="SHAKERCHANEL"/>
</dbReference>
<accession>A0A9Q1B6L2</accession>
<dbReference type="InterPro" id="IPR003972">
    <property type="entry name" value="K_chnl_volt-dep_Kv1"/>
</dbReference>
<comment type="subcellular location">
    <subcellularLocation>
        <location evidence="1">Cell membrane</location>
        <topology evidence="1">Multi-pass membrane protein</topology>
    </subcellularLocation>
</comment>
<keyword evidence="2" id="KW-0813">Transport</keyword>
<evidence type="ECO:0000256" key="12">
    <source>
        <dbReference type="ARBA" id="ARBA00023303"/>
    </source>
</evidence>
<evidence type="ECO:0000256" key="14">
    <source>
        <dbReference type="SAM" id="Phobius"/>
    </source>
</evidence>
<dbReference type="EMBL" id="JAPFRF010000002">
    <property type="protein sequence ID" value="KAJ7342268.1"/>
    <property type="molecule type" value="Genomic_DNA"/>
</dbReference>
<dbReference type="Gene3D" id="1.20.120.350">
    <property type="entry name" value="Voltage-gated potassium channels. Chain C"/>
    <property type="match status" value="1"/>
</dbReference>
<keyword evidence="10" id="KW-0406">Ion transport</keyword>
<keyword evidence="17" id="KW-1185">Reference proteome</keyword>
<keyword evidence="3" id="KW-1003">Cell membrane</keyword>
<comment type="caution">
    <text evidence="16">The sequence shown here is derived from an EMBL/GenBank/DDBJ whole genome shotgun (WGS) entry which is preliminary data.</text>
</comment>
<dbReference type="Gene3D" id="1.10.287.70">
    <property type="match status" value="1"/>
</dbReference>
<evidence type="ECO:0000256" key="13">
    <source>
        <dbReference type="SAM" id="MobiDB-lite"/>
    </source>
</evidence>
<reference evidence="16" key="1">
    <citation type="journal article" date="2023" name="DNA Res.">
        <title>Chromosome-level genome assembly of Phrynocephalus forsythii using third-generation DNA sequencing and Hi-C analysis.</title>
        <authorList>
            <person name="Qi Y."/>
            <person name="Zhao W."/>
            <person name="Zhao Y."/>
            <person name="Niu C."/>
            <person name="Cao S."/>
            <person name="Zhang Y."/>
        </authorList>
    </citation>
    <scope>NUCLEOTIDE SEQUENCE</scope>
    <source>
        <tissue evidence="16">Muscle</tissue>
    </source>
</reference>
<feature type="domain" description="Ion transport" evidence="15">
    <location>
        <begin position="70"/>
        <end position="304"/>
    </location>
</feature>
<dbReference type="InterPro" id="IPR027359">
    <property type="entry name" value="Volt_channel_dom_sf"/>
</dbReference>
<evidence type="ECO:0000256" key="8">
    <source>
        <dbReference type="ARBA" id="ARBA00022958"/>
    </source>
</evidence>
<evidence type="ECO:0000256" key="10">
    <source>
        <dbReference type="ARBA" id="ARBA00023065"/>
    </source>
</evidence>
<evidence type="ECO:0000256" key="6">
    <source>
        <dbReference type="ARBA" id="ARBA00022826"/>
    </source>
</evidence>
<dbReference type="InterPro" id="IPR003968">
    <property type="entry name" value="K_chnl_volt-dep_Kv"/>
</dbReference>
<evidence type="ECO:0000313" key="16">
    <source>
        <dbReference type="EMBL" id="KAJ7342268.1"/>
    </source>
</evidence>